<dbReference type="STRING" id="1076935.U4LBI9"/>
<evidence type="ECO:0000313" key="5">
    <source>
        <dbReference type="Proteomes" id="UP000018144"/>
    </source>
</evidence>
<dbReference type="OrthoDB" id="899at2759"/>
<evidence type="ECO:0000259" key="3">
    <source>
        <dbReference type="SMART" id="SM01117"/>
    </source>
</evidence>
<dbReference type="GO" id="GO:0005783">
    <property type="term" value="C:endoplasmic reticulum"/>
    <property type="evidence" value="ECO:0007669"/>
    <property type="project" value="TreeGrafter"/>
</dbReference>
<sequence>MSAPAPGNFMPKEPVQLNPPKDDPISLDELAAADGRDARKVYVAIKGTVFDVTGNKSYLPGASYNVFAGKDGSRGLAMSSTKPDDATADLEGLTDQQIKVLDDWYTFFSNRYNIVGKVVSN</sequence>
<dbReference type="Gene3D" id="3.10.120.10">
    <property type="entry name" value="Cytochrome b5-like heme/steroid binding domain"/>
    <property type="match status" value="1"/>
</dbReference>
<dbReference type="OMA" id="DQWHAFF"/>
<dbReference type="SMART" id="SM01117">
    <property type="entry name" value="Cyt-b5"/>
    <property type="match status" value="1"/>
</dbReference>
<dbReference type="Pfam" id="PF00173">
    <property type="entry name" value="Cyt-b5"/>
    <property type="match status" value="1"/>
</dbReference>
<dbReference type="InterPro" id="IPR050577">
    <property type="entry name" value="MAPR/NEUFC/NENF-like"/>
</dbReference>
<dbReference type="PANTHER" id="PTHR10281">
    <property type="entry name" value="MEMBRANE-ASSOCIATED PROGESTERONE RECEPTOR COMPONENT-RELATED"/>
    <property type="match status" value="1"/>
</dbReference>
<evidence type="ECO:0000256" key="2">
    <source>
        <dbReference type="SAM" id="MobiDB-lite"/>
    </source>
</evidence>
<dbReference type="eggNOG" id="KOG1110">
    <property type="taxonomic scope" value="Eukaryota"/>
</dbReference>
<keyword evidence="5" id="KW-1185">Reference proteome</keyword>
<dbReference type="EMBL" id="HF936318">
    <property type="protein sequence ID" value="CCX16155.1"/>
    <property type="molecule type" value="Genomic_DNA"/>
</dbReference>
<dbReference type="InterPro" id="IPR036400">
    <property type="entry name" value="Cyt_B5-like_heme/steroid_sf"/>
</dbReference>
<feature type="domain" description="Cytochrome b5 heme-binding" evidence="3">
    <location>
        <begin position="25"/>
        <end position="119"/>
    </location>
</feature>
<evidence type="ECO:0000313" key="4">
    <source>
        <dbReference type="EMBL" id="CCX16155.1"/>
    </source>
</evidence>
<dbReference type="GO" id="GO:0020037">
    <property type="term" value="F:heme binding"/>
    <property type="evidence" value="ECO:0007669"/>
    <property type="project" value="UniProtKB-ARBA"/>
</dbReference>
<reference evidence="4 5" key="1">
    <citation type="journal article" date="2013" name="PLoS Genet.">
        <title>The genome and development-dependent transcriptomes of Pyronema confluens: a window into fungal evolution.</title>
        <authorList>
            <person name="Traeger S."/>
            <person name="Altegoer F."/>
            <person name="Freitag M."/>
            <person name="Gabaldon T."/>
            <person name="Kempken F."/>
            <person name="Kumar A."/>
            <person name="Marcet-Houben M."/>
            <person name="Poggeler S."/>
            <person name="Stajich J.E."/>
            <person name="Nowrousian M."/>
        </authorList>
    </citation>
    <scope>NUCLEOTIDE SEQUENCE [LARGE SCALE GENOMIC DNA]</scope>
    <source>
        <strain evidence="5">CBS 100304</strain>
        <tissue evidence="4">Vegetative mycelium</tissue>
    </source>
</reference>
<dbReference type="SUPFAM" id="SSF55856">
    <property type="entry name" value="Cytochrome b5-like heme/steroid binding domain"/>
    <property type="match status" value="1"/>
</dbReference>
<dbReference type="FunFam" id="3.10.120.10:FF:000003">
    <property type="entry name" value="membrane-associated progesterone receptor component 1"/>
    <property type="match status" value="1"/>
</dbReference>
<comment type="similarity">
    <text evidence="1">Belongs to the cytochrome b5 family. MAPR subfamily.</text>
</comment>
<proteinExistence type="inferred from homology"/>
<accession>U4LBI9</accession>
<evidence type="ECO:0000256" key="1">
    <source>
        <dbReference type="ARBA" id="ARBA00038357"/>
    </source>
</evidence>
<dbReference type="AlphaFoldDB" id="U4LBI9"/>
<gene>
    <name evidence="4" type="ORF">PCON_02686</name>
</gene>
<dbReference type="PANTHER" id="PTHR10281:SF115">
    <property type="entry name" value="BINDING PROTEIN, PUTATIVE (AFU_ORTHOLOGUE AFUA_4G06240)-RELATED"/>
    <property type="match status" value="1"/>
</dbReference>
<organism evidence="4 5">
    <name type="scientific">Pyronema omphalodes (strain CBS 100304)</name>
    <name type="common">Pyronema confluens</name>
    <dbReference type="NCBI Taxonomy" id="1076935"/>
    <lineage>
        <taxon>Eukaryota</taxon>
        <taxon>Fungi</taxon>
        <taxon>Dikarya</taxon>
        <taxon>Ascomycota</taxon>
        <taxon>Pezizomycotina</taxon>
        <taxon>Pezizomycetes</taxon>
        <taxon>Pezizales</taxon>
        <taxon>Pyronemataceae</taxon>
        <taxon>Pyronema</taxon>
    </lineage>
</organism>
<dbReference type="InterPro" id="IPR001199">
    <property type="entry name" value="Cyt_B5-like_heme/steroid-bd"/>
</dbReference>
<feature type="region of interest" description="Disordered" evidence="2">
    <location>
        <begin position="1"/>
        <end position="23"/>
    </location>
</feature>
<dbReference type="GO" id="GO:0016020">
    <property type="term" value="C:membrane"/>
    <property type="evidence" value="ECO:0007669"/>
    <property type="project" value="TreeGrafter"/>
</dbReference>
<dbReference type="Proteomes" id="UP000018144">
    <property type="component" value="Unassembled WGS sequence"/>
</dbReference>
<protein>
    <submittedName>
        <fullName evidence="4">Similar to Probable steroid-binding protein 3 acc. no. Q9SK39</fullName>
    </submittedName>
</protein>
<name>U4LBI9_PYROM</name>